<evidence type="ECO:0000313" key="2">
    <source>
        <dbReference type="EMBL" id="BAT00874.1"/>
    </source>
</evidence>
<protein>
    <submittedName>
        <fullName evidence="2">Os07g0257400 protein</fullName>
    </submittedName>
</protein>
<dbReference type="EMBL" id="AP014963">
    <property type="protein sequence ID" value="BAT00874.1"/>
    <property type="molecule type" value="Genomic_DNA"/>
</dbReference>
<feature type="compositionally biased region" description="Acidic residues" evidence="1">
    <location>
        <begin position="1"/>
        <end position="21"/>
    </location>
</feature>
<keyword evidence="3" id="KW-1185">Reference proteome</keyword>
<proteinExistence type="predicted"/>
<feature type="compositionally biased region" description="Basic and acidic residues" evidence="1">
    <location>
        <begin position="47"/>
        <end position="57"/>
    </location>
</feature>
<sequence>GDEGDDGVLPDGEVDDGDDVDEHEREDGGADEHVGVLGEVVVDEPADEARAQEVHVDADDEQTQEPREHYYIDRVLVGPHLALTAAELEKRDESKRQLEGQYHLHAHNTYGLGTINHIYVIKQTRTSNDQITTLI</sequence>
<dbReference type="PaxDb" id="39947-A0A0N7KN80"/>
<evidence type="ECO:0000313" key="3">
    <source>
        <dbReference type="Proteomes" id="UP000059680"/>
    </source>
</evidence>
<organism evidence="2 3">
    <name type="scientific">Oryza sativa subsp. japonica</name>
    <name type="common">Rice</name>
    <dbReference type="NCBI Taxonomy" id="39947"/>
    <lineage>
        <taxon>Eukaryota</taxon>
        <taxon>Viridiplantae</taxon>
        <taxon>Streptophyta</taxon>
        <taxon>Embryophyta</taxon>
        <taxon>Tracheophyta</taxon>
        <taxon>Spermatophyta</taxon>
        <taxon>Magnoliopsida</taxon>
        <taxon>Liliopsida</taxon>
        <taxon>Poales</taxon>
        <taxon>Poaceae</taxon>
        <taxon>BOP clade</taxon>
        <taxon>Oryzoideae</taxon>
        <taxon>Oryzeae</taxon>
        <taxon>Oryzinae</taxon>
        <taxon>Oryza</taxon>
        <taxon>Oryza sativa</taxon>
    </lineage>
</organism>
<evidence type="ECO:0000256" key="1">
    <source>
        <dbReference type="SAM" id="MobiDB-lite"/>
    </source>
</evidence>
<accession>A0A0N7KN80</accession>
<feature type="compositionally biased region" description="Basic and acidic residues" evidence="1">
    <location>
        <begin position="22"/>
        <end position="34"/>
    </location>
</feature>
<reference evidence="2 3" key="3">
    <citation type="journal article" date="2013" name="Rice">
        <title>Improvement of the Oryza sativa Nipponbare reference genome using next generation sequence and optical map data.</title>
        <authorList>
            <person name="Kawahara Y."/>
            <person name="de la Bastide M."/>
            <person name="Hamilton J.P."/>
            <person name="Kanamori H."/>
            <person name="McCombie W.R."/>
            <person name="Ouyang S."/>
            <person name="Schwartz D.C."/>
            <person name="Tanaka T."/>
            <person name="Wu J."/>
            <person name="Zhou S."/>
            <person name="Childs K.L."/>
            <person name="Davidson R.M."/>
            <person name="Lin H."/>
            <person name="Quesada-Ocampo L."/>
            <person name="Vaillancourt B."/>
            <person name="Sakai H."/>
            <person name="Lee S.S."/>
            <person name="Kim J."/>
            <person name="Numa H."/>
            <person name="Itoh T."/>
            <person name="Buell C.R."/>
            <person name="Matsumoto T."/>
        </authorList>
    </citation>
    <scope>NUCLEOTIDE SEQUENCE [LARGE SCALE GENOMIC DNA]</scope>
    <source>
        <strain evidence="3">cv. Nipponbare</strain>
    </source>
</reference>
<dbReference type="AlphaFoldDB" id="A0A0N7KN80"/>
<reference evidence="2 3" key="2">
    <citation type="journal article" date="2013" name="Plant Cell Physiol.">
        <title>Rice Annotation Project Database (RAP-DB): an integrative and interactive database for rice genomics.</title>
        <authorList>
            <person name="Sakai H."/>
            <person name="Lee S.S."/>
            <person name="Tanaka T."/>
            <person name="Numa H."/>
            <person name="Kim J."/>
            <person name="Kawahara Y."/>
            <person name="Wakimoto H."/>
            <person name="Yang C.C."/>
            <person name="Iwamoto M."/>
            <person name="Abe T."/>
            <person name="Yamada Y."/>
            <person name="Muto A."/>
            <person name="Inokuchi H."/>
            <person name="Ikemura T."/>
            <person name="Matsumoto T."/>
            <person name="Sasaki T."/>
            <person name="Itoh T."/>
        </authorList>
    </citation>
    <scope>NUCLEOTIDE SEQUENCE [LARGE SCALE GENOMIC DNA]</scope>
    <source>
        <strain evidence="3">cv. Nipponbare</strain>
    </source>
</reference>
<name>A0A0N7KN80_ORYSJ</name>
<reference evidence="3" key="1">
    <citation type="journal article" date="2005" name="Nature">
        <title>The map-based sequence of the rice genome.</title>
        <authorList>
            <consortium name="International rice genome sequencing project (IRGSP)"/>
            <person name="Matsumoto T."/>
            <person name="Wu J."/>
            <person name="Kanamori H."/>
            <person name="Katayose Y."/>
            <person name="Fujisawa M."/>
            <person name="Namiki N."/>
            <person name="Mizuno H."/>
            <person name="Yamamoto K."/>
            <person name="Antonio B.A."/>
            <person name="Baba T."/>
            <person name="Sakata K."/>
            <person name="Nagamura Y."/>
            <person name="Aoki H."/>
            <person name="Arikawa K."/>
            <person name="Arita K."/>
            <person name="Bito T."/>
            <person name="Chiden Y."/>
            <person name="Fujitsuka N."/>
            <person name="Fukunaka R."/>
            <person name="Hamada M."/>
            <person name="Harada C."/>
            <person name="Hayashi A."/>
            <person name="Hijishita S."/>
            <person name="Honda M."/>
            <person name="Hosokawa S."/>
            <person name="Ichikawa Y."/>
            <person name="Idonuma A."/>
            <person name="Iijima M."/>
            <person name="Ikeda M."/>
            <person name="Ikeno M."/>
            <person name="Ito K."/>
            <person name="Ito S."/>
            <person name="Ito T."/>
            <person name="Ito Y."/>
            <person name="Ito Y."/>
            <person name="Iwabuchi A."/>
            <person name="Kamiya K."/>
            <person name="Karasawa W."/>
            <person name="Kurita K."/>
            <person name="Katagiri S."/>
            <person name="Kikuta A."/>
            <person name="Kobayashi H."/>
            <person name="Kobayashi N."/>
            <person name="Machita K."/>
            <person name="Maehara T."/>
            <person name="Masukawa M."/>
            <person name="Mizubayashi T."/>
            <person name="Mukai Y."/>
            <person name="Nagasaki H."/>
            <person name="Nagata Y."/>
            <person name="Naito S."/>
            <person name="Nakashima M."/>
            <person name="Nakama Y."/>
            <person name="Nakamichi Y."/>
            <person name="Nakamura M."/>
            <person name="Meguro A."/>
            <person name="Negishi M."/>
            <person name="Ohta I."/>
            <person name="Ohta T."/>
            <person name="Okamoto M."/>
            <person name="Ono N."/>
            <person name="Saji S."/>
            <person name="Sakaguchi M."/>
            <person name="Sakai K."/>
            <person name="Shibata M."/>
            <person name="Shimokawa T."/>
            <person name="Song J."/>
            <person name="Takazaki Y."/>
            <person name="Terasawa K."/>
            <person name="Tsugane M."/>
            <person name="Tsuji K."/>
            <person name="Ueda S."/>
            <person name="Waki K."/>
            <person name="Yamagata H."/>
            <person name="Yamamoto M."/>
            <person name="Yamamoto S."/>
            <person name="Yamane H."/>
            <person name="Yoshiki S."/>
            <person name="Yoshihara R."/>
            <person name="Yukawa K."/>
            <person name="Zhong H."/>
            <person name="Yano M."/>
            <person name="Yuan Q."/>
            <person name="Ouyang S."/>
            <person name="Liu J."/>
            <person name="Jones K.M."/>
            <person name="Gansberger K."/>
            <person name="Moffat K."/>
            <person name="Hill J."/>
            <person name="Bera J."/>
            <person name="Fadrosh D."/>
            <person name="Jin S."/>
            <person name="Johri S."/>
            <person name="Kim M."/>
            <person name="Overton L."/>
            <person name="Reardon M."/>
            <person name="Tsitrin T."/>
            <person name="Vuong H."/>
            <person name="Weaver B."/>
            <person name="Ciecko A."/>
            <person name="Tallon L."/>
            <person name="Jackson J."/>
            <person name="Pai G."/>
            <person name="Aken S.V."/>
            <person name="Utterback T."/>
            <person name="Reidmuller S."/>
            <person name="Feldblyum T."/>
            <person name="Hsiao J."/>
            <person name="Zismann V."/>
            <person name="Iobst S."/>
            <person name="de Vazeille A.R."/>
            <person name="Buell C.R."/>
            <person name="Ying K."/>
            <person name="Li Y."/>
            <person name="Lu T."/>
            <person name="Huang Y."/>
            <person name="Zhao Q."/>
            <person name="Feng Q."/>
            <person name="Zhang L."/>
            <person name="Zhu J."/>
            <person name="Weng Q."/>
            <person name="Mu J."/>
            <person name="Lu Y."/>
            <person name="Fan D."/>
            <person name="Liu Y."/>
            <person name="Guan J."/>
            <person name="Zhang Y."/>
            <person name="Yu S."/>
            <person name="Liu X."/>
            <person name="Zhang Y."/>
            <person name="Hong G."/>
            <person name="Han B."/>
            <person name="Choisne N."/>
            <person name="Demange N."/>
            <person name="Orjeda G."/>
            <person name="Samain S."/>
            <person name="Cattolico L."/>
            <person name="Pelletier E."/>
            <person name="Couloux A."/>
            <person name="Segurens B."/>
            <person name="Wincker P."/>
            <person name="D'Hont A."/>
            <person name="Scarpelli C."/>
            <person name="Weissenbach J."/>
            <person name="Salanoubat M."/>
            <person name="Quetier F."/>
            <person name="Yu Y."/>
            <person name="Kim H.R."/>
            <person name="Rambo T."/>
            <person name="Currie J."/>
            <person name="Collura K."/>
            <person name="Luo M."/>
            <person name="Yang T."/>
            <person name="Ammiraju J.S.S."/>
            <person name="Engler F."/>
            <person name="Soderlund C."/>
            <person name="Wing R.A."/>
            <person name="Palmer L.E."/>
            <person name="de la Bastide M."/>
            <person name="Spiegel L."/>
            <person name="Nascimento L."/>
            <person name="Zutavern T."/>
            <person name="O'Shaughnessy A."/>
            <person name="Dike S."/>
            <person name="Dedhia N."/>
            <person name="Preston R."/>
            <person name="Balija V."/>
            <person name="McCombie W.R."/>
            <person name="Chow T."/>
            <person name="Chen H."/>
            <person name="Chung M."/>
            <person name="Chen C."/>
            <person name="Shaw J."/>
            <person name="Wu H."/>
            <person name="Hsiao K."/>
            <person name="Chao Y."/>
            <person name="Chu M."/>
            <person name="Cheng C."/>
            <person name="Hour A."/>
            <person name="Lee P."/>
            <person name="Lin S."/>
            <person name="Lin Y."/>
            <person name="Liou J."/>
            <person name="Liu S."/>
            <person name="Hsing Y."/>
            <person name="Raghuvanshi S."/>
            <person name="Mohanty A."/>
            <person name="Bharti A.K."/>
            <person name="Gaur A."/>
            <person name="Gupta V."/>
            <person name="Kumar D."/>
            <person name="Ravi V."/>
            <person name="Vij S."/>
            <person name="Kapur A."/>
            <person name="Khurana P."/>
            <person name="Khurana P."/>
            <person name="Khurana J.P."/>
            <person name="Tyagi A.K."/>
            <person name="Gaikwad K."/>
            <person name="Singh A."/>
            <person name="Dalal V."/>
            <person name="Srivastava S."/>
            <person name="Dixit A."/>
            <person name="Pal A.K."/>
            <person name="Ghazi I.A."/>
            <person name="Yadav M."/>
            <person name="Pandit A."/>
            <person name="Bhargava A."/>
            <person name="Sureshbabu K."/>
            <person name="Batra K."/>
            <person name="Sharma T.R."/>
            <person name="Mohapatra T."/>
            <person name="Singh N.K."/>
            <person name="Messing J."/>
            <person name="Nelson A.B."/>
            <person name="Fuks G."/>
            <person name="Kavchok S."/>
            <person name="Keizer G."/>
            <person name="Linton E."/>
            <person name="Llaca V."/>
            <person name="Song R."/>
            <person name="Tanyolac B."/>
            <person name="Young S."/>
            <person name="Ho-Il K."/>
            <person name="Hahn J.H."/>
            <person name="Sangsakoo G."/>
            <person name="Vanavichit A."/>
            <person name="de Mattos Luiz.A.T."/>
            <person name="Zimmer P.D."/>
            <person name="Malone G."/>
            <person name="Dellagostin O."/>
            <person name="de Oliveira A.C."/>
            <person name="Bevan M."/>
            <person name="Bancroft I."/>
            <person name="Minx P."/>
            <person name="Cordum H."/>
            <person name="Wilson R."/>
            <person name="Cheng Z."/>
            <person name="Jin W."/>
            <person name="Jiang J."/>
            <person name="Leong S.A."/>
            <person name="Iwama H."/>
            <person name="Gojobori T."/>
            <person name="Itoh T."/>
            <person name="Niimura Y."/>
            <person name="Fujii Y."/>
            <person name="Habara T."/>
            <person name="Sakai H."/>
            <person name="Sato Y."/>
            <person name="Wilson G."/>
            <person name="Kumar K."/>
            <person name="McCouch S."/>
            <person name="Juretic N."/>
            <person name="Hoen D."/>
            <person name="Wright S."/>
            <person name="Bruskiewich R."/>
            <person name="Bureau T."/>
            <person name="Miyao A."/>
            <person name="Hirochika H."/>
            <person name="Nishikawa T."/>
            <person name="Kadowaki K."/>
            <person name="Sugiura M."/>
            <person name="Burr B."/>
            <person name="Sasaki T."/>
        </authorList>
    </citation>
    <scope>NUCLEOTIDE SEQUENCE [LARGE SCALE GENOMIC DNA]</scope>
    <source>
        <strain evidence="3">cv. Nipponbare</strain>
    </source>
</reference>
<dbReference type="InParanoid" id="A0A0N7KN80"/>
<dbReference type="Gramene" id="Os07t0257400-00">
    <property type="protein sequence ID" value="Os07t0257400-00"/>
    <property type="gene ID" value="Os07g0257400"/>
</dbReference>
<dbReference type="Proteomes" id="UP000059680">
    <property type="component" value="Chromosome 7"/>
</dbReference>
<feature type="non-terminal residue" evidence="2">
    <location>
        <position position="1"/>
    </location>
</feature>
<gene>
    <name evidence="2" type="ordered locus">Os07g0257400</name>
    <name evidence="2" type="ORF">OSNPB_070257400</name>
</gene>
<feature type="region of interest" description="Disordered" evidence="1">
    <location>
        <begin position="1"/>
        <end position="67"/>
    </location>
</feature>